<dbReference type="Pfam" id="PF00419">
    <property type="entry name" value="Fimbrial"/>
    <property type="match status" value="1"/>
</dbReference>
<dbReference type="InterPro" id="IPR036937">
    <property type="entry name" value="Adhesion_dom_fimbrial_sf"/>
</dbReference>
<evidence type="ECO:0000313" key="6">
    <source>
        <dbReference type="Proteomes" id="UP000198067"/>
    </source>
</evidence>
<dbReference type="InterPro" id="IPR000259">
    <property type="entry name" value="Adhesion_dom_fimbrial"/>
</dbReference>
<comment type="similarity">
    <text evidence="2">Belongs to the fimbrial protein family.</text>
</comment>
<dbReference type="Gene3D" id="2.60.40.1090">
    <property type="entry name" value="Fimbrial-type adhesion domain"/>
    <property type="match status" value="1"/>
</dbReference>
<evidence type="ECO:0000256" key="3">
    <source>
        <dbReference type="ARBA" id="ARBA00023263"/>
    </source>
</evidence>
<dbReference type="InterPro" id="IPR050263">
    <property type="entry name" value="Bact_Fimbrial_Adh_Pro"/>
</dbReference>
<dbReference type="PANTHER" id="PTHR33420:SF14">
    <property type="entry name" value="TYPE 1 FIMBRIN D-MANNOSE SPECIFIC ADHESIN"/>
    <property type="match status" value="1"/>
</dbReference>
<reference evidence="5 6" key="1">
    <citation type="submission" date="2017-06" db="EMBL/GenBank/DDBJ databases">
        <title>Salmonella reference genomes for public health.</title>
        <authorList>
            <person name="Robertson J."/>
            <person name="Yoshida C."/>
            <person name="Gurnik S."/>
            <person name="Nash J."/>
        </authorList>
    </citation>
    <scope>NUCLEOTIDE SEQUENCE [LARGE SCALE GENOMIC DNA]</scope>
    <source>
        <strain evidence="5 6">1315K</strain>
    </source>
</reference>
<protein>
    <recommendedName>
        <fullName evidence="4">Fimbrial-type adhesion domain-containing protein</fullName>
    </recommendedName>
</protein>
<dbReference type="EMBL" id="CP022139">
    <property type="protein sequence ID" value="ASG89349.1"/>
    <property type="molecule type" value="Genomic_DNA"/>
</dbReference>
<proteinExistence type="inferred from homology"/>
<dbReference type="Proteomes" id="UP000198067">
    <property type="component" value="Chromosome"/>
</dbReference>
<evidence type="ECO:0000313" key="5">
    <source>
        <dbReference type="EMBL" id="ASG89349.1"/>
    </source>
</evidence>
<dbReference type="AlphaFoldDB" id="A0A6C7CBN2"/>
<gene>
    <name evidence="5" type="ORF">LFZ47_18305</name>
</gene>
<evidence type="ECO:0000259" key="4">
    <source>
        <dbReference type="Pfam" id="PF00419"/>
    </source>
</evidence>
<feature type="domain" description="Fimbrial-type adhesion" evidence="4">
    <location>
        <begin position="202"/>
        <end position="338"/>
    </location>
</feature>
<name>A0A6C7CBN2_SALER</name>
<dbReference type="Gene3D" id="2.60.40.3310">
    <property type="match status" value="1"/>
</dbReference>
<dbReference type="PANTHER" id="PTHR33420">
    <property type="entry name" value="FIMBRIAL SUBUNIT ELFA-RELATED"/>
    <property type="match status" value="1"/>
</dbReference>
<organism evidence="5 6">
    <name type="scientific">Salmonella enterica subsp. salamae serovar 55:k:z39 str. 1315K</name>
    <dbReference type="NCBI Taxonomy" id="1243602"/>
    <lineage>
        <taxon>Bacteria</taxon>
        <taxon>Pseudomonadati</taxon>
        <taxon>Pseudomonadota</taxon>
        <taxon>Gammaproteobacteria</taxon>
        <taxon>Enterobacterales</taxon>
        <taxon>Enterobacteriaceae</taxon>
        <taxon>Salmonella</taxon>
    </lineage>
</organism>
<keyword evidence="3" id="KW-0281">Fimbrium</keyword>
<comment type="subcellular location">
    <subcellularLocation>
        <location evidence="1">Fimbrium</location>
    </subcellularLocation>
</comment>
<evidence type="ECO:0000256" key="1">
    <source>
        <dbReference type="ARBA" id="ARBA00004561"/>
    </source>
</evidence>
<dbReference type="GO" id="GO:0043709">
    <property type="term" value="P:cell adhesion involved in single-species biofilm formation"/>
    <property type="evidence" value="ECO:0007669"/>
    <property type="project" value="TreeGrafter"/>
</dbReference>
<accession>A0A6C7CBN2</accession>
<evidence type="ECO:0000256" key="2">
    <source>
        <dbReference type="ARBA" id="ARBA00006671"/>
    </source>
</evidence>
<dbReference type="InterPro" id="IPR008966">
    <property type="entry name" value="Adhesion_dom_sf"/>
</dbReference>
<dbReference type="GO" id="GO:0009289">
    <property type="term" value="C:pilus"/>
    <property type="evidence" value="ECO:0007669"/>
    <property type="project" value="UniProtKB-SubCell"/>
</dbReference>
<dbReference type="SUPFAM" id="SSF49401">
    <property type="entry name" value="Bacterial adhesins"/>
    <property type="match status" value="1"/>
</dbReference>
<sequence>MDVAMISIIRYALALFISVCSMVSYATVSNCNYIDGTSASSSTVTIPPLTVQRDTSAGEILWESGSLTAPNTSSVECTAASPIWRGYDDSTLTRVNVLDNNNIYQTNNPGIAIRVWWASSTGGSWSSGRAFQSPRAKESSGTCSGAVCSYTNIRGAFKVQLIATGAPITNEPLQLSRFSASRSYDETPVIHISFSDVDVEVNSVSCILNSKSIAVDLGKHILGTHLVHPGDTSTPVGFNIDLTCDEGTNVNVLFSGATVSGDNTTLALSNPTDSTSAQGVGVQVLYNDQPVTFGKLLPAMQNVAEGGVILPFQAQILRLNEELKAGEVNATATFEMIYR</sequence>